<dbReference type="EMBL" id="JAJTJA010000002">
    <property type="protein sequence ID" value="KAH8703017.1"/>
    <property type="molecule type" value="Genomic_DNA"/>
</dbReference>
<dbReference type="Proteomes" id="UP001201262">
    <property type="component" value="Unassembled WGS sequence"/>
</dbReference>
<evidence type="ECO:0000313" key="1">
    <source>
        <dbReference type="EMBL" id="KAH8703017.1"/>
    </source>
</evidence>
<dbReference type="GeneID" id="70243810"/>
<comment type="caution">
    <text evidence="1">The sequence shown here is derived from an EMBL/GenBank/DDBJ whole genome shotgun (WGS) entry which is preliminary data.</text>
</comment>
<reference evidence="1" key="1">
    <citation type="submission" date="2021-12" db="EMBL/GenBank/DDBJ databases">
        <title>Convergent genome expansion in fungi linked to evolution of root-endophyte symbiosis.</title>
        <authorList>
            <consortium name="DOE Joint Genome Institute"/>
            <person name="Ke Y.-H."/>
            <person name="Bonito G."/>
            <person name="Liao H.-L."/>
            <person name="Looney B."/>
            <person name="Rojas-Flechas A."/>
            <person name="Nash J."/>
            <person name="Hameed K."/>
            <person name="Schadt C."/>
            <person name="Martin F."/>
            <person name="Crous P.W."/>
            <person name="Miettinen O."/>
            <person name="Magnuson J.K."/>
            <person name="Labbe J."/>
            <person name="Jacobson D."/>
            <person name="Doktycz M.J."/>
            <person name="Veneault-Fourrey C."/>
            <person name="Kuo A."/>
            <person name="Mondo S."/>
            <person name="Calhoun S."/>
            <person name="Riley R."/>
            <person name="Ohm R."/>
            <person name="LaButti K."/>
            <person name="Andreopoulos B."/>
            <person name="Pangilinan J."/>
            <person name="Nolan M."/>
            <person name="Tritt A."/>
            <person name="Clum A."/>
            <person name="Lipzen A."/>
            <person name="Daum C."/>
            <person name="Barry K."/>
            <person name="Grigoriev I.V."/>
            <person name="Vilgalys R."/>
        </authorList>
    </citation>
    <scope>NUCLEOTIDE SEQUENCE</scope>
    <source>
        <strain evidence="1">PMI_201</strain>
    </source>
</reference>
<sequence>MVVTEIIDFGGEPLNVKNLIRKVAVALEGVKNSQHIAFGTKVQENGAQILSEWDGAQDGTNPSRIQEYSSFINSVRSSGGELQSLYHVALNRSAFGTDGPATGNMIEYVQNYFPASRVTPEFRKRVEDDFLKFDEIYTKEVRVDTSVAYGWVLEEQDHENVKGEKARCFLVCRGWESMDHFEQSVKTDAYKKAIPILLAWNAPWKMWHVEQKVIKSTTFA</sequence>
<evidence type="ECO:0000313" key="2">
    <source>
        <dbReference type="Proteomes" id="UP001201262"/>
    </source>
</evidence>
<gene>
    <name evidence="1" type="ORF">BGW36DRAFT_354456</name>
</gene>
<proteinExistence type="predicted"/>
<accession>A0AAD4L3R5</accession>
<organism evidence="1 2">
    <name type="scientific">Talaromyces proteolyticus</name>
    <dbReference type="NCBI Taxonomy" id="1131652"/>
    <lineage>
        <taxon>Eukaryota</taxon>
        <taxon>Fungi</taxon>
        <taxon>Dikarya</taxon>
        <taxon>Ascomycota</taxon>
        <taxon>Pezizomycotina</taxon>
        <taxon>Eurotiomycetes</taxon>
        <taxon>Eurotiomycetidae</taxon>
        <taxon>Eurotiales</taxon>
        <taxon>Trichocomaceae</taxon>
        <taxon>Talaromyces</taxon>
        <taxon>Talaromyces sect. Bacilispori</taxon>
    </lineage>
</organism>
<name>A0AAD4L3R5_9EURO</name>
<protein>
    <submittedName>
        <fullName evidence="1">Uncharacterized protein</fullName>
    </submittedName>
</protein>
<dbReference type="AlphaFoldDB" id="A0AAD4L3R5"/>
<dbReference type="RefSeq" id="XP_046076035.1">
    <property type="nucleotide sequence ID" value="XM_046213523.1"/>
</dbReference>
<keyword evidence="2" id="KW-1185">Reference proteome</keyword>